<evidence type="ECO:0000313" key="8">
    <source>
        <dbReference type="EMBL" id="MBL4928211.1"/>
    </source>
</evidence>
<dbReference type="PANTHER" id="PTHR30250">
    <property type="entry name" value="PST FAMILY PREDICTED COLANIC ACID TRANSPORTER"/>
    <property type="match status" value="1"/>
</dbReference>
<evidence type="ECO:0000256" key="4">
    <source>
        <dbReference type="ARBA" id="ARBA00022692"/>
    </source>
</evidence>
<feature type="transmembrane region" description="Helical" evidence="7">
    <location>
        <begin position="424"/>
        <end position="441"/>
    </location>
</feature>
<proteinExistence type="inferred from homology"/>
<feature type="transmembrane region" description="Helical" evidence="7">
    <location>
        <begin position="213"/>
        <end position="237"/>
    </location>
</feature>
<dbReference type="Proteomes" id="UP000619033">
    <property type="component" value="Unassembled WGS sequence"/>
</dbReference>
<dbReference type="AlphaFoldDB" id="A0A8J7MR09"/>
<evidence type="ECO:0000256" key="5">
    <source>
        <dbReference type="ARBA" id="ARBA00022989"/>
    </source>
</evidence>
<name>A0A8J7MR09_9RHOB</name>
<feature type="transmembrane region" description="Helical" evidence="7">
    <location>
        <begin position="121"/>
        <end position="138"/>
    </location>
</feature>
<organism evidence="8 9">
    <name type="scientific">Fuscibacter oryzae</name>
    <dbReference type="NCBI Taxonomy" id="2803939"/>
    <lineage>
        <taxon>Bacteria</taxon>
        <taxon>Pseudomonadati</taxon>
        <taxon>Pseudomonadota</taxon>
        <taxon>Alphaproteobacteria</taxon>
        <taxon>Rhodobacterales</taxon>
        <taxon>Paracoccaceae</taxon>
        <taxon>Fuscibacter</taxon>
    </lineage>
</organism>
<keyword evidence="9" id="KW-1185">Reference proteome</keyword>
<feature type="transmembrane region" description="Helical" evidence="7">
    <location>
        <begin position="52"/>
        <end position="75"/>
    </location>
</feature>
<gene>
    <name evidence="8" type="ORF">JI744_08860</name>
</gene>
<feature type="transmembrane region" description="Helical" evidence="7">
    <location>
        <begin position="332"/>
        <end position="353"/>
    </location>
</feature>
<accession>A0A8J7MR09</accession>
<feature type="transmembrane region" description="Helical" evidence="7">
    <location>
        <begin position="365"/>
        <end position="384"/>
    </location>
</feature>
<evidence type="ECO:0000256" key="1">
    <source>
        <dbReference type="ARBA" id="ARBA00004651"/>
    </source>
</evidence>
<evidence type="ECO:0000256" key="3">
    <source>
        <dbReference type="ARBA" id="ARBA00022475"/>
    </source>
</evidence>
<keyword evidence="5 7" id="KW-1133">Transmembrane helix</keyword>
<dbReference type="EMBL" id="JAESVP010000004">
    <property type="protein sequence ID" value="MBL4928211.1"/>
    <property type="molecule type" value="Genomic_DNA"/>
</dbReference>
<keyword evidence="3" id="KW-1003">Cell membrane</keyword>
<dbReference type="GO" id="GO:0005886">
    <property type="term" value="C:plasma membrane"/>
    <property type="evidence" value="ECO:0007669"/>
    <property type="project" value="UniProtKB-SubCell"/>
</dbReference>
<dbReference type="PANTHER" id="PTHR30250:SF10">
    <property type="entry name" value="LIPOPOLYSACCHARIDE BIOSYNTHESIS PROTEIN WZXC"/>
    <property type="match status" value="1"/>
</dbReference>
<feature type="transmembrane region" description="Helical" evidence="7">
    <location>
        <begin position="390"/>
        <end position="412"/>
    </location>
</feature>
<keyword evidence="4 7" id="KW-0812">Transmembrane</keyword>
<evidence type="ECO:0000256" key="6">
    <source>
        <dbReference type="ARBA" id="ARBA00023136"/>
    </source>
</evidence>
<reference evidence="8" key="1">
    <citation type="submission" date="2021-01" db="EMBL/GenBank/DDBJ databases">
        <title>Genome seq and assembly of Tabrizicola sp. KVB23.</title>
        <authorList>
            <person name="Chhetri G."/>
        </authorList>
    </citation>
    <scope>NUCLEOTIDE SEQUENCE</scope>
    <source>
        <strain evidence="8">KVB23</strain>
    </source>
</reference>
<feature type="transmembrane region" description="Helical" evidence="7">
    <location>
        <begin position="178"/>
        <end position="201"/>
    </location>
</feature>
<dbReference type="RefSeq" id="WP_202659725.1">
    <property type="nucleotide sequence ID" value="NZ_JAESVP010000004.1"/>
</dbReference>
<sequence length="447" mass="47718">MGFAQVLSGQGLFSRAMRGSVVTAGAYAVSQALRLASNLILARLLYPEAFGIMALVSVALVGLAMFSDLGLGPAISQSPRGDDPDFLNTAWTLNALRGAALWLMTCALALPMARLYQAPDLAWLLPAAGITLLISGFNPTRIDTANRHLLLGRVTALDLASQVIGTTAMIALSLSLRSVWALVLGAIAGSLAKLVLTWIFLPGQTNRPRWEPAAARSLIHFGKWIFLSTACGFLLSQGDKAIFGAWLTLPELGVYNIGWFLASFPVLLAGSVISRIMIPLYRDFPPAANAANFRRMRRLRFGATGLTICLLAVLGLIGVPLVHLLYDQRYAGSGAIIVAMACVQMPGVIGMTYDQSALAAGDSRNYFLVIALKAVIQTLSFLVGMSLGGLFGALAAQGAALCVMHLPIIWLARRHHAWDGLHDLVFFAMAALLCGVVLWHNQGVLPL</sequence>
<dbReference type="Pfam" id="PF13440">
    <property type="entry name" value="Polysacc_synt_3"/>
    <property type="match status" value="1"/>
</dbReference>
<feature type="transmembrane region" description="Helical" evidence="7">
    <location>
        <begin position="299"/>
        <end position="326"/>
    </location>
</feature>
<comment type="subcellular location">
    <subcellularLocation>
        <location evidence="1">Cell membrane</location>
        <topology evidence="1">Multi-pass membrane protein</topology>
    </subcellularLocation>
</comment>
<feature type="transmembrane region" description="Helical" evidence="7">
    <location>
        <begin position="150"/>
        <end position="172"/>
    </location>
</feature>
<feature type="transmembrane region" description="Helical" evidence="7">
    <location>
        <begin position="21"/>
        <end position="46"/>
    </location>
</feature>
<feature type="transmembrane region" description="Helical" evidence="7">
    <location>
        <begin position="257"/>
        <end position="278"/>
    </location>
</feature>
<evidence type="ECO:0000256" key="7">
    <source>
        <dbReference type="SAM" id="Phobius"/>
    </source>
</evidence>
<evidence type="ECO:0000313" key="9">
    <source>
        <dbReference type="Proteomes" id="UP000619033"/>
    </source>
</evidence>
<comment type="caution">
    <text evidence="8">The sequence shown here is derived from an EMBL/GenBank/DDBJ whole genome shotgun (WGS) entry which is preliminary data.</text>
</comment>
<protein>
    <submittedName>
        <fullName evidence="8">Oligosaccharide flippase family protein</fullName>
    </submittedName>
</protein>
<keyword evidence="6 7" id="KW-0472">Membrane</keyword>
<comment type="similarity">
    <text evidence="2">Belongs to the polysaccharide synthase family.</text>
</comment>
<dbReference type="InterPro" id="IPR050833">
    <property type="entry name" value="Poly_Biosynth_Transport"/>
</dbReference>
<evidence type="ECO:0000256" key="2">
    <source>
        <dbReference type="ARBA" id="ARBA00007430"/>
    </source>
</evidence>